<proteinExistence type="predicted"/>
<dbReference type="Proteomes" id="UP000238823">
    <property type="component" value="Unassembled WGS sequence"/>
</dbReference>
<gene>
    <name evidence="4" type="primary">sbcC</name>
    <name evidence="4" type="ORF">ENSA7_51550</name>
</gene>
<reference evidence="4 5" key="1">
    <citation type="submission" date="2018-03" db="EMBL/GenBank/DDBJ databases">
        <title>Draft Genome Sequences of the Obligatory Marine Myxobacteria Enhygromyxa salina SWB007.</title>
        <authorList>
            <person name="Poehlein A."/>
            <person name="Moghaddam J.A."/>
            <person name="Harms H."/>
            <person name="Alanjari M."/>
            <person name="Koenig G.M."/>
            <person name="Daniel R."/>
            <person name="Schaeberle T.F."/>
        </authorList>
    </citation>
    <scope>NUCLEOTIDE SEQUENCE [LARGE SCALE GENOMIC DNA]</scope>
    <source>
        <strain evidence="4 5">SWB007</strain>
    </source>
</reference>
<dbReference type="GO" id="GO:0016887">
    <property type="term" value="F:ATP hydrolysis activity"/>
    <property type="evidence" value="ECO:0007669"/>
    <property type="project" value="InterPro"/>
</dbReference>
<evidence type="ECO:0000313" key="5">
    <source>
        <dbReference type="Proteomes" id="UP000238823"/>
    </source>
</evidence>
<comment type="caution">
    <text evidence="4">The sequence shown here is derived from an EMBL/GenBank/DDBJ whole genome shotgun (WGS) entry which is preliminary data.</text>
</comment>
<feature type="region of interest" description="Disordered" evidence="2">
    <location>
        <begin position="785"/>
        <end position="816"/>
    </location>
</feature>
<dbReference type="InterPro" id="IPR027417">
    <property type="entry name" value="P-loop_NTPase"/>
</dbReference>
<dbReference type="Pfam" id="PF13476">
    <property type="entry name" value="AAA_23"/>
    <property type="match status" value="1"/>
</dbReference>
<feature type="coiled-coil region" evidence="1">
    <location>
        <begin position="1091"/>
        <end position="1118"/>
    </location>
</feature>
<keyword evidence="1" id="KW-0175">Coiled coil</keyword>
<dbReference type="SUPFAM" id="SSF52540">
    <property type="entry name" value="P-loop containing nucleoside triphosphate hydrolases"/>
    <property type="match status" value="1"/>
</dbReference>
<evidence type="ECO:0000313" key="4">
    <source>
        <dbReference type="EMBL" id="PRQ03958.1"/>
    </source>
</evidence>
<dbReference type="RefSeq" id="WP_106092049.1">
    <property type="nucleotide sequence ID" value="NZ_PVNL01000105.1"/>
</dbReference>
<feature type="coiled-coil region" evidence="1">
    <location>
        <begin position="212"/>
        <end position="257"/>
    </location>
</feature>
<feature type="coiled-coil region" evidence="1">
    <location>
        <begin position="640"/>
        <end position="695"/>
    </location>
</feature>
<evidence type="ECO:0000256" key="1">
    <source>
        <dbReference type="SAM" id="Coils"/>
    </source>
</evidence>
<organism evidence="4 5">
    <name type="scientific">Enhygromyxa salina</name>
    <dbReference type="NCBI Taxonomy" id="215803"/>
    <lineage>
        <taxon>Bacteria</taxon>
        <taxon>Pseudomonadati</taxon>
        <taxon>Myxococcota</taxon>
        <taxon>Polyangia</taxon>
        <taxon>Nannocystales</taxon>
        <taxon>Nannocystaceae</taxon>
        <taxon>Enhygromyxa</taxon>
    </lineage>
</organism>
<dbReference type="InterPro" id="IPR038729">
    <property type="entry name" value="Rad50/SbcC_AAA"/>
</dbReference>
<dbReference type="GO" id="GO:0006302">
    <property type="term" value="P:double-strand break repair"/>
    <property type="evidence" value="ECO:0007669"/>
    <property type="project" value="InterPro"/>
</dbReference>
<dbReference type="PANTHER" id="PTHR32114">
    <property type="entry name" value="ABC TRANSPORTER ABCH.3"/>
    <property type="match status" value="1"/>
</dbReference>
<feature type="coiled-coil region" evidence="1">
    <location>
        <begin position="346"/>
        <end position="373"/>
    </location>
</feature>
<name>A0A2S9YFS2_9BACT</name>
<dbReference type="Pfam" id="PF13558">
    <property type="entry name" value="SbcC_Walker_B"/>
    <property type="match status" value="1"/>
</dbReference>
<feature type="coiled-coil region" evidence="1">
    <location>
        <begin position="480"/>
        <end position="514"/>
    </location>
</feature>
<accession>A0A2S9YFS2</accession>
<sequence>MRILAVRGKNLASMAGHFEVDFSAPPLQHAGLIAITGPTGAGKTTLLDAMCLALFDRTPRFANRGGVVITNPGEDPGAGVRATDVRGILRHGATEGWAEVEFLGIDERRWRARWELRRARGRADGRLQHQQMQLIDAVDGRVIAADRKGDTLAAIEARLGLDFDQFRRSVLLAQGEFAAFLEASGGERAELLERMTGTWLYRELGQGAFERAKQAERELELVAREREQLRILPEPRRRELEADAEATGTKRRALEQERIAADAALRWYQQTDQLAQALTAARANLAELDQGQAELAQTEALLGRVERVAAVRERLLTRERRAGELEACERDLAFVTGELPLIVTQLAELGAALEDHEQQLARARERRRRLMGEGGEVDRARQLDTKISTAETDRPRVAAKLELARKARAASEAQLEHIDSGIAQAEARLAGARGWLDQHRALAPLAEHWPHYRSLLQQQLRWIDARAGVAQRVAELGPRRDRCERERAEAKRELEGARKLRTQARSRLHKVERDLDAHPPLAELRHRQAVLDRCRERFSVLRVVHEEFQRLASAQAELGLERAEQALERDHRAAERRRVEAALAQTEQGFVEAQRGLRQLEAVRDLIQHRAELRPGEACPLCGAHEHPAADEHGPVDAVVAEQRARVQALMRERDELQREQGEQLGREQIAAARLAALARRASELARDHAALQDAWGEGLAAGPLLPDTELGAAAVDEDLSELAAAHDQQLSLLAVPRSEAGGGLALPERLDVPELGAALWSIGEELEQRTRALASQRADVEDLLDRQRDRQARREEAERAHEDRRARVDASEREHDAMTRELDEAHARGRQLDAELDASWAELEDVGPAALAALEVDVNVDGAGDGPGDSIGFRARLHSAGPELLARLDAGAQAFSAQRQACEQAVEGQRALETRRAELSSQRQARAEACDALELELRELDELLAQLRDERATLLEGRPAAEVVRELEASVELASQDREASKDARARVERELQAQRTRAHTLTEQVVALRARSVEAQTSVDAALAEAGVDPEALEQLLARDELWSEGWAARTRRVIDQARAELERRRAVVGERERVVAAHAEQGPPPLARDRAQLRRTQLEAQDEQLRRQLFEVEHQLRRDREDRSLADQLAPRLRELEHTARVWGRLRDAIGSATGDKFQKFAQSLTLELLLTQANAQLRELKPRYALGRVPNHDLELQLVDHDLGDEVRSIRGLSGGEKFLVSLALALALASLSADDCRIDSLFIDEGFGTLDAHSLDVAVSTLDALQAEGRQIGVISHVPGLAERIGVEIRVEPVASGRSRVRVVGPRVV</sequence>
<evidence type="ECO:0000256" key="2">
    <source>
        <dbReference type="SAM" id="MobiDB-lite"/>
    </source>
</evidence>
<evidence type="ECO:0000259" key="3">
    <source>
        <dbReference type="Pfam" id="PF13476"/>
    </source>
</evidence>
<dbReference type="PANTHER" id="PTHR32114:SF2">
    <property type="entry name" value="ABC TRANSPORTER ABCH.3"/>
    <property type="match status" value="1"/>
</dbReference>
<protein>
    <submittedName>
        <fullName evidence="4">Nuclease SbcCD subunit C</fullName>
    </submittedName>
</protein>
<dbReference type="OrthoDB" id="9795626at2"/>
<feature type="domain" description="Rad50/SbcC-type AAA" evidence="3">
    <location>
        <begin position="8"/>
        <end position="250"/>
    </location>
</feature>
<dbReference type="EMBL" id="PVNL01000105">
    <property type="protein sequence ID" value="PRQ03958.1"/>
    <property type="molecule type" value="Genomic_DNA"/>
</dbReference>
<dbReference type="Gene3D" id="3.40.50.300">
    <property type="entry name" value="P-loop containing nucleotide triphosphate hydrolases"/>
    <property type="match status" value="2"/>
</dbReference>
<feature type="coiled-coil region" evidence="1">
    <location>
        <begin position="931"/>
        <end position="1006"/>
    </location>
</feature>